<evidence type="ECO:0000313" key="3">
    <source>
        <dbReference type="Proteomes" id="UP000824190"/>
    </source>
</evidence>
<keyword evidence="2" id="KW-0808">Transferase</keyword>
<dbReference type="Gene3D" id="3.40.630.30">
    <property type="match status" value="1"/>
</dbReference>
<sequence length="173" mass="19258">MQYPRTAHLQRRMLWSNCSVRPGFASAIALEHPVDVPPEPADRSQTAVGVAFGYLGDDSTWWYQEVHRGLRGGGLSRDEATSFLSDYDEVSEVHVRPGRQGHGVGRRLLGCLLDQLTSGQALLSTPEVPDEDNAAWTLYRATGFRDVLRNFRFGSDPRPFGVLALDRGQRTMS</sequence>
<proteinExistence type="predicted"/>
<feature type="domain" description="N-acetyltransferase" evidence="1">
    <location>
        <begin position="86"/>
        <end position="144"/>
    </location>
</feature>
<reference evidence="2" key="1">
    <citation type="journal article" date="2021" name="PeerJ">
        <title>Extensive microbial diversity within the chicken gut microbiome revealed by metagenomics and culture.</title>
        <authorList>
            <person name="Gilroy R."/>
            <person name="Ravi A."/>
            <person name="Getino M."/>
            <person name="Pursley I."/>
            <person name="Horton D.L."/>
            <person name="Alikhan N.F."/>
            <person name="Baker D."/>
            <person name="Gharbi K."/>
            <person name="Hall N."/>
            <person name="Watson M."/>
            <person name="Adriaenssens E.M."/>
            <person name="Foster-Nyarko E."/>
            <person name="Jarju S."/>
            <person name="Secka A."/>
            <person name="Antonio M."/>
            <person name="Oren A."/>
            <person name="Chaudhuri R.R."/>
            <person name="La Ragione R."/>
            <person name="Hildebrand F."/>
            <person name="Pallen M.J."/>
        </authorList>
    </citation>
    <scope>NUCLEOTIDE SEQUENCE</scope>
    <source>
        <strain evidence="2">CHK32-1732</strain>
    </source>
</reference>
<protein>
    <submittedName>
        <fullName evidence="2">GNAT family N-acetyltransferase</fullName>
        <ecNumber evidence="2">2.3.1.-</ecNumber>
    </submittedName>
</protein>
<dbReference type="Pfam" id="PF00583">
    <property type="entry name" value="Acetyltransf_1"/>
    <property type="match status" value="1"/>
</dbReference>
<dbReference type="Proteomes" id="UP000824190">
    <property type="component" value="Unassembled WGS sequence"/>
</dbReference>
<reference evidence="2" key="2">
    <citation type="submission" date="2021-04" db="EMBL/GenBank/DDBJ databases">
        <authorList>
            <person name="Gilroy R."/>
        </authorList>
    </citation>
    <scope>NUCLEOTIDE SEQUENCE</scope>
    <source>
        <strain evidence="2">CHK32-1732</strain>
    </source>
</reference>
<dbReference type="EC" id="2.3.1.-" evidence="2"/>
<dbReference type="InterPro" id="IPR016181">
    <property type="entry name" value="Acyl_CoA_acyltransferase"/>
</dbReference>
<evidence type="ECO:0000259" key="1">
    <source>
        <dbReference type="Pfam" id="PF00583"/>
    </source>
</evidence>
<comment type="caution">
    <text evidence="2">The sequence shown here is derived from an EMBL/GenBank/DDBJ whole genome shotgun (WGS) entry which is preliminary data.</text>
</comment>
<keyword evidence="2" id="KW-0012">Acyltransferase</keyword>
<dbReference type="EMBL" id="DXGC01000118">
    <property type="protein sequence ID" value="HIW92708.1"/>
    <property type="molecule type" value="Genomic_DNA"/>
</dbReference>
<dbReference type="GO" id="GO:0016747">
    <property type="term" value="F:acyltransferase activity, transferring groups other than amino-acyl groups"/>
    <property type="evidence" value="ECO:0007669"/>
    <property type="project" value="InterPro"/>
</dbReference>
<dbReference type="SUPFAM" id="SSF55729">
    <property type="entry name" value="Acyl-CoA N-acyltransferases (Nat)"/>
    <property type="match status" value="1"/>
</dbReference>
<dbReference type="InterPro" id="IPR000182">
    <property type="entry name" value="GNAT_dom"/>
</dbReference>
<gene>
    <name evidence="2" type="ORF">H9870_13730</name>
</gene>
<accession>A0A9D1RSY3</accession>
<organism evidence="2 3">
    <name type="scientific">Candidatus Corynebacterium avicola</name>
    <dbReference type="NCBI Taxonomy" id="2838527"/>
    <lineage>
        <taxon>Bacteria</taxon>
        <taxon>Bacillati</taxon>
        <taxon>Actinomycetota</taxon>
        <taxon>Actinomycetes</taxon>
        <taxon>Mycobacteriales</taxon>
        <taxon>Corynebacteriaceae</taxon>
        <taxon>Corynebacterium</taxon>
    </lineage>
</organism>
<name>A0A9D1RSY3_9CORY</name>
<evidence type="ECO:0000313" key="2">
    <source>
        <dbReference type="EMBL" id="HIW92708.1"/>
    </source>
</evidence>
<dbReference type="AlphaFoldDB" id="A0A9D1RSY3"/>